<feature type="signal peptide" evidence="3">
    <location>
        <begin position="1"/>
        <end position="25"/>
    </location>
</feature>
<keyword evidence="1 3" id="KW-0732">Signal</keyword>
<feature type="chain" id="PRO_5043195240" evidence="3">
    <location>
        <begin position="26"/>
        <end position="287"/>
    </location>
</feature>
<evidence type="ECO:0000256" key="1">
    <source>
        <dbReference type="ARBA" id="ARBA00022729"/>
    </source>
</evidence>
<protein>
    <submittedName>
        <fullName evidence="4">Uncharacterized protein</fullName>
    </submittedName>
</protein>
<evidence type="ECO:0000313" key="5">
    <source>
        <dbReference type="Proteomes" id="UP000297454"/>
    </source>
</evidence>
<dbReference type="Proteomes" id="UP000297454">
    <property type="component" value="Unassembled WGS sequence"/>
</dbReference>
<dbReference type="Pfam" id="PF02821">
    <property type="entry name" value="Staphylokinase"/>
    <property type="match status" value="2"/>
</dbReference>
<dbReference type="RefSeq" id="WP_134744101.1">
    <property type="nucleotide sequence ID" value="NZ_CP119762.1"/>
</dbReference>
<dbReference type="SUPFAM" id="SSF54328">
    <property type="entry name" value="Staphylokinase/streptokinase"/>
    <property type="match status" value="2"/>
</dbReference>
<evidence type="ECO:0000256" key="3">
    <source>
        <dbReference type="SAM" id="SignalP"/>
    </source>
</evidence>
<dbReference type="GO" id="GO:0005576">
    <property type="term" value="C:extracellular region"/>
    <property type="evidence" value="ECO:0007669"/>
    <property type="project" value="InterPro"/>
</dbReference>
<name>A0A4R9C562_9FIRM</name>
<accession>A0A4R9C562</accession>
<evidence type="ECO:0000256" key="2">
    <source>
        <dbReference type="ARBA" id="ARBA00023202"/>
    </source>
</evidence>
<evidence type="ECO:0000313" key="4">
    <source>
        <dbReference type="EMBL" id="TFF67457.1"/>
    </source>
</evidence>
<dbReference type="EMBL" id="SCFR01000002">
    <property type="protein sequence ID" value="TFF67457.1"/>
    <property type="molecule type" value="Genomic_DNA"/>
</dbReference>
<dbReference type="Gene3D" id="3.10.20.180">
    <property type="match status" value="2"/>
</dbReference>
<sequence>MKKKIYILALIVALLSSVYTSKAEAIVTFMGSDSSRYYDDDVEKRKATVSINVDGIVKDTNEKILIRGTTHILSDPFDKVTKKELLDSIRHQMTELQLDYKYELLDFAYDAKLYNNGELLFSTGDNEGTVQLKGDIRKYQLNGHVILREKKEPELTNPSESARIEYKVKFSPSIAGELTGKYLFPIEVDLGEKLVGEKLTSQELRKKAEEVLEKNYPDFKIVEKEYTFIIHNENGEFQKYASFKDDFEYEIAKRNKILYTKPKTGKILGETQSVDRVKEGYIVEYKK</sequence>
<dbReference type="InterPro" id="IPR036120">
    <property type="entry name" value="SAK/SK_sf"/>
</dbReference>
<gene>
    <name evidence="4" type="ORF">EQF91_00615</name>
</gene>
<organism evidence="4 5">
    <name type="scientific">Helcococcus ovis</name>
    <dbReference type="NCBI Taxonomy" id="72026"/>
    <lineage>
        <taxon>Bacteria</taxon>
        <taxon>Bacillati</taxon>
        <taxon>Bacillota</taxon>
        <taxon>Tissierellia</taxon>
        <taxon>Tissierellales</taxon>
        <taxon>Peptoniphilaceae</taxon>
        <taxon>Helcococcus</taxon>
    </lineage>
</organism>
<dbReference type="AlphaFoldDB" id="A0A4R9C562"/>
<dbReference type="InterPro" id="IPR004093">
    <property type="entry name" value="SAK"/>
</dbReference>
<comment type="caution">
    <text evidence="4">The sequence shown here is derived from an EMBL/GenBank/DDBJ whole genome shotgun (WGS) entry which is preliminary data.</text>
</comment>
<keyword evidence="5" id="KW-1185">Reference proteome</keyword>
<proteinExistence type="predicted"/>
<reference evidence="4 5" key="1">
    <citation type="submission" date="2019-01" db="EMBL/GenBank/DDBJ databases">
        <title>Draft Genome Sequences of Helcococcus ovis Strains Isolated from the Uterus and Vagina of Dairy Cows with Metritis.</title>
        <authorList>
            <person name="Cunha F."/>
            <person name="Jeon S.J."/>
            <person name="Kutzer P."/>
            <person name="Galvao K.N."/>
        </authorList>
    </citation>
    <scope>NUCLEOTIDE SEQUENCE [LARGE SCALE GENOMIC DNA]</scope>
    <source>
        <strain evidence="4 5">KG-37</strain>
    </source>
</reference>
<keyword evidence="2" id="KW-0617">Plasminogen activation</keyword>